<gene>
    <name evidence="1" type="ORF">DPMN_110064</name>
</gene>
<reference evidence="1" key="1">
    <citation type="journal article" date="2019" name="bioRxiv">
        <title>The Genome of the Zebra Mussel, Dreissena polymorpha: A Resource for Invasive Species Research.</title>
        <authorList>
            <person name="McCartney M.A."/>
            <person name="Auch B."/>
            <person name="Kono T."/>
            <person name="Mallez S."/>
            <person name="Zhang Y."/>
            <person name="Obille A."/>
            <person name="Becker A."/>
            <person name="Abrahante J.E."/>
            <person name="Garbe J."/>
            <person name="Badalamenti J.P."/>
            <person name="Herman A."/>
            <person name="Mangelson H."/>
            <person name="Liachko I."/>
            <person name="Sullivan S."/>
            <person name="Sone E.D."/>
            <person name="Koren S."/>
            <person name="Silverstein K.A.T."/>
            <person name="Beckman K.B."/>
            <person name="Gohl D.M."/>
        </authorList>
    </citation>
    <scope>NUCLEOTIDE SEQUENCE</scope>
    <source>
        <strain evidence="1">Duluth1</strain>
        <tissue evidence="1">Whole animal</tissue>
    </source>
</reference>
<organism evidence="1 2">
    <name type="scientific">Dreissena polymorpha</name>
    <name type="common">Zebra mussel</name>
    <name type="synonym">Mytilus polymorpha</name>
    <dbReference type="NCBI Taxonomy" id="45954"/>
    <lineage>
        <taxon>Eukaryota</taxon>
        <taxon>Metazoa</taxon>
        <taxon>Spiralia</taxon>
        <taxon>Lophotrochozoa</taxon>
        <taxon>Mollusca</taxon>
        <taxon>Bivalvia</taxon>
        <taxon>Autobranchia</taxon>
        <taxon>Heteroconchia</taxon>
        <taxon>Euheterodonta</taxon>
        <taxon>Imparidentia</taxon>
        <taxon>Neoheterodontei</taxon>
        <taxon>Myida</taxon>
        <taxon>Dreissenoidea</taxon>
        <taxon>Dreissenidae</taxon>
        <taxon>Dreissena</taxon>
    </lineage>
</organism>
<keyword evidence="2" id="KW-1185">Reference proteome</keyword>
<dbReference type="AlphaFoldDB" id="A0A9D4KBD6"/>
<dbReference type="EMBL" id="JAIWYP010000004">
    <property type="protein sequence ID" value="KAH3836692.1"/>
    <property type="molecule type" value="Genomic_DNA"/>
</dbReference>
<dbReference type="Proteomes" id="UP000828390">
    <property type="component" value="Unassembled WGS sequence"/>
</dbReference>
<proteinExistence type="predicted"/>
<reference evidence="1" key="2">
    <citation type="submission" date="2020-11" db="EMBL/GenBank/DDBJ databases">
        <authorList>
            <person name="McCartney M.A."/>
            <person name="Auch B."/>
            <person name="Kono T."/>
            <person name="Mallez S."/>
            <person name="Becker A."/>
            <person name="Gohl D.M."/>
            <person name="Silverstein K.A.T."/>
            <person name="Koren S."/>
            <person name="Bechman K.B."/>
            <person name="Herman A."/>
            <person name="Abrahante J.E."/>
            <person name="Garbe J."/>
        </authorList>
    </citation>
    <scope>NUCLEOTIDE SEQUENCE</scope>
    <source>
        <strain evidence="1">Duluth1</strain>
        <tissue evidence="1">Whole animal</tissue>
    </source>
</reference>
<comment type="caution">
    <text evidence="1">The sequence shown here is derived from an EMBL/GenBank/DDBJ whole genome shotgun (WGS) entry which is preliminary data.</text>
</comment>
<sequence>MIPPSHVQSTYSRTYDSTVPCAIYIRQDLRFHCPMCNLHTAGPMIPPSCVQSPYDRTYDSTVPCAIYIQQDL</sequence>
<evidence type="ECO:0000313" key="2">
    <source>
        <dbReference type="Proteomes" id="UP000828390"/>
    </source>
</evidence>
<name>A0A9D4KBD6_DREPO</name>
<evidence type="ECO:0000313" key="1">
    <source>
        <dbReference type="EMBL" id="KAH3836692.1"/>
    </source>
</evidence>
<protein>
    <submittedName>
        <fullName evidence="1">Uncharacterized protein</fullName>
    </submittedName>
</protein>
<accession>A0A9D4KBD6</accession>